<gene>
    <name evidence="3" type="primary">TTPAL_8</name>
    <name evidence="2" type="synonym">TTPAL_23</name>
    <name evidence="3" type="ORF">AVEN_145372_1</name>
    <name evidence="2" type="ORF">AVEN_97370_1</name>
</gene>
<reference evidence="3 4" key="1">
    <citation type="journal article" date="2019" name="Sci. Rep.">
        <title>Orb-weaving spider Araneus ventricosus genome elucidates the spidroin gene catalogue.</title>
        <authorList>
            <person name="Kono N."/>
            <person name="Nakamura H."/>
            <person name="Ohtoshi R."/>
            <person name="Moran D.A.P."/>
            <person name="Shinohara A."/>
            <person name="Yoshida Y."/>
            <person name="Fujiwara M."/>
            <person name="Mori M."/>
            <person name="Tomita M."/>
            <person name="Arakawa K."/>
        </authorList>
    </citation>
    <scope>NUCLEOTIDE SEQUENCE [LARGE SCALE GENOMIC DNA]</scope>
</reference>
<dbReference type="SUPFAM" id="SSF46938">
    <property type="entry name" value="CRAL/TRIO N-terminal domain"/>
    <property type="match status" value="1"/>
</dbReference>
<sequence length="256" mass="29995">MSSKTLETEEENILPFEVGYLPQFAVIKCGEELNETPQRKMKAIQELRSLLQNNPITSGIDFLDDLLVSYLRRNKYRMKDAQRQIQNLINLQETENYVFKGVPDECLDLPSSKYMVLLPKRCQDGCALILFRWGKWNPAELPYERFRQVMVMLLGQALRDPMTQINGFKVIHDWTGVSLKITRYLTPHILLQFYNTTVNCFPARWKEIHIINQSYLMKIAWHISKPFLTDKIRNRDLVPPQSKFPGGRKDTTNKIT</sequence>
<feature type="domain" description="CRAL-TRIO" evidence="1">
    <location>
        <begin position="105"/>
        <end position="256"/>
    </location>
</feature>
<dbReference type="PANTHER" id="PTHR10174">
    <property type="entry name" value="ALPHA-TOCOPHEROL TRANSFER PROTEIN-RELATED"/>
    <property type="match status" value="1"/>
</dbReference>
<dbReference type="Gene3D" id="3.40.525.10">
    <property type="entry name" value="CRAL-TRIO lipid binding domain"/>
    <property type="match status" value="1"/>
</dbReference>
<dbReference type="PANTHER" id="PTHR10174:SF208">
    <property type="entry name" value="CRAL-TRIO DOMAIN-CONTAINING PROTEIN DDB_G0278031"/>
    <property type="match status" value="1"/>
</dbReference>
<dbReference type="InterPro" id="IPR001251">
    <property type="entry name" value="CRAL-TRIO_dom"/>
</dbReference>
<dbReference type="GO" id="GO:1902936">
    <property type="term" value="F:phosphatidylinositol bisphosphate binding"/>
    <property type="evidence" value="ECO:0007669"/>
    <property type="project" value="TreeGrafter"/>
</dbReference>
<dbReference type="EMBL" id="BGPR01003386">
    <property type="protein sequence ID" value="GBM87503.1"/>
    <property type="molecule type" value="Genomic_DNA"/>
</dbReference>
<evidence type="ECO:0000313" key="2">
    <source>
        <dbReference type="EMBL" id="GBM87503.1"/>
    </source>
</evidence>
<name>A0A4Y2JGG0_ARAVE</name>
<dbReference type="AlphaFoldDB" id="A0A4Y2JGG0"/>
<dbReference type="InterPro" id="IPR036865">
    <property type="entry name" value="CRAL-TRIO_dom_sf"/>
</dbReference>
<comment type="caution">
    <text evidence="3">The sequence shown here is derived from an EMBL/GenBank/DDBJ whole genome shotgun (WGS) entry which is preliminary data.</text>
</comment>
<dbReference type="Gene3D" id="1.10.8.20">
    <property type="entry name" value="N-terminal domain of phosphatidylinositol transfer protein sec14p"/>
    <property type="match status" value="1"/>
</dbReference>
<keyword evidence="4" id="KW-1185">Reference proteome</keyword>
<evidence type="ECO:0000313" key="3">
    <source>
        <dbReference type="EMBL" id="GBM88206.1"/>
    </source>
</evidence>
<dbReference type="Proteomes" id="UP000499080">
    <property type="component" value="Unassembled WGS sequence"/>
</dbReference>
<accession>A0A4Y2JGG0</accession>
<organism evidence="3 4">
    <name type="scientific">Araneus ventricosus</name>
    <name type="common">Orbweaver spider</name>
    <name type="synonym">Epeira ventricosa</name>
    <dbReference type="NCBI Taxonomy" id="182803"/>
    <lineage>
        <taxon>Eukaryota</taxon>
        <taxon>Metazoa</taxon>
        <taxon>Ecdysozoa</taxon>
        <taxon>Arthropoda</taxon>
        <taxon>Chelicerata</taxon>
        <taxon>Arachnida</taxon>
        <taxon>Araneae</taxon>
        <taxon>Araneomorphae</taxon>
        <taxon>Entelegynae</taxon>
        <taxon>Araneoidea</taxon>
        <taxon>Araneidae</taxon>
        <taxon>Araneus</taxon>
    </lineage>
</organism>
<dbReference type="PROSITE" id="PS50191">
    <property type="entry name" value="CRAL_TRIO"/>
    <property type="match status" value="1"/>
</dbReference>
<dbReference type="InterPro" id="IPR036273">
    <property type="entry name" value="CRAL/TRIO_N_dom_sf"/>
</dbReference>
<proteinExistence type="predicted"/>
<evidence type="ECO:0000313" key="4">
    <source>
        <dbReference type="Proteomes" id="UP000499080"/>
    </source>
</evidence>
<dbReference type="PRINTS" id="PR00180">
    <property type="entry name" value="CRETINALDHBP"/>
</dbReference>
<dbReference type="EMBL" id="BGPR01003442">
    <property type="protein sequence ID" value="GBM88206.1"/>
    <property type="molecule type" value="Genomic_DNA"/>
</dbReference>
<dbReference type="Pfam" id="PF00650">
    <property type="entry name" value="CRAL_TRIO"/>
    <property type="match status" value="1"/>
</dbReference>
<dbReference type="GO" id="GO:0016020">
    <property type="term" value="C:membrane"/>
    <property type="evidence" value="ECO:0007669"/>
    <property type="project" value="TreeGrafter"/>
</dbReference>
<dbReference type="CDD" id="cd00170">
    <property type="entry name" value="SEC14"/>
    <property type="match status" value="1"/>
</dbReference>
<dbReference type="SUPFAM" id="SSF52087">
    <property type="entry name" value="CRAL/TRIO domain"/>
    <property type="match status" value="1"/>
</dbReference>
<protein>
    <submittedName>
        <fullName evidence="3">Alpha-tocopherol transfer protein-like</fullName>
    </submittedName>
</protein>
<evidence type="ECO:0000259" key="1">
    <source>
        <dbReference type="PROSITE" id="PS50191"/>
    </source>
</evidence>
<dbReference type="OrthoDB" id="6431874at2759"/>